<dbReference type="EMBL" id="QZKI01000005">
    <property type="protein sequence ID" value="RJP75299.1"/>
    <property type="molecule type" value="Genomic_DNA"/>
</dbReference>
<dbReference type="NCBIfam" id="TIGR04256">
    <property type="entry name" value="GxxExxY"/>
    <property type="match status" value="1"/>
</dbReference>
<dbReference type="Proteomes" id="UP000285961">
    <property type="component" value="Unassembled WGS sequence"/>
</dbReference>
<name>A0A419F9D2_9BACT</name>
<evidence type="ECO:0000256" key="1">
    <source>
        <dbReference type="SAM" id="MobiDB-lite"/>
    </source>
</evidence>
<proteinExistence type="predicted"/>
<organism evidence="2 3">
    <name type="scientific">Candidatus Abyssobacteria bacterium SURF_17</name>
    <dbReference type="NCBI Taxonomy" id="2093361"/>
    <lineage>
        <taxon>Bacteria</taxon>
        <taxon>Pseudomonadati</taxon>
        <taxon>Candidatus Hydrogenedentota</taxon>
        <taxon>Candidatus Abyssobacteria</taxon>
    </lineage>
</organism>
<comment type="caution">
    <text evidence="2">The sequence shown here is derived from an EMBL/GenBank/DDBJ whole genome shotgun (WGS) entry which is preliminary data.</text>
</comment>
<feature type="compositionally biased region" description="Basic and acidic residues" evidence="1">
    <location>
        <begin position="29"/>
        <end position="45"/>
    </location>
</feature>
<reference evidence="2 3" key="1">
    <citation type="journal article" date="2017" name="ISME J.">
        <title>Energy and carbon metabolisms in a deep terrestrial subsurface fluid microbial community.</title>
        <authorList>
            <person name="Momper L."/>
            <person name="Jungbluth S.P."/>
            <person name="Lee M.D."/>
            <person name="Amend J.P."/>
        </authorList>
    </citation>
    <scope>NUCLEOTIDE SEQUENCE [LARGE SCALE GENOMIC DNA]</scope>
    <source>
        <strain evidence="2">SURF_17</strain>
    </source>
</reference>
<dbReference type="AlphaFoldDB" id="A0A419F9D2"/>
<dbReference type="InterPro" id="IPR026350">
    <property type="entry name" value="GxxExxY"/>
</dbReference>
<evidence type="ECO:0000313" key="2">
    <source>
        <dbReference type="EMBL" id="RJP75299.1"/>
    </source>
</evidence>
<sequence length="170" mass="19084">MSAANRNIYKRRHSAASEPRTSGKYPRSVFREQPNHKKSENGTADERRLELDRITESIIGCAYKVSNTLGAGFVEKVYENALAIELRKAGFRTEQQHPIRVRYDGAIVGEFTADLLVEGMIIVELKAVKAFDEVHSAQCMNYLRATGLPVCLLINFGKPKAEVKRIVQGF</sequence>
<evidence type="ECO:0000313" key="3">
    <source>
        <dbReference type="Proteomes" id="UP000285961"/>
    </source>
</evidence>
<dbReference type="Pfam" id="PF13366">
    <property type="entry name" value="PDDEXK_3"/>
    <property type="match status" value="1"/>
</dbReference>
<feature type="region of interest" description="Disordered" evidence="1">
    <location>
        <begin position="1"/>
        <end position="45"/>
    </location>
</feature>
<accession>A0A419F9D2</accession>
<protein>
    <submittedName>
        <fullName evidence="2">GxxExxY protein</fullName>
    </submittedName>
</protein>
<gene>
    <name evidence="2" type="ORF">C4532_00800</name>
</gene>